<keyword evidence="2" id="KW-1185">Reference proteome</keyword>
<organism evidence="1 2">
    <name type="scientific">Zalaria obscura</name>
    <dbReference type="NCBI Taxonomy" id="2024903"/>
    <lineage>
        <taxon>Eukaryota</taxon>
        <taxon>Fungi</taxon>
        <taxon>Dikarya</taxon>
        <taxon>Ascomycota</taxon>
        <taxon>Pezizomycotina</taxon>
        <taxon>Dothideomycetes</taxon>
        <taxon>Dothideomycetidae</taxon>
        <taxon>Dothideales</taxon>
        <taxon>Zalariaceae</taxon>
        <taxon>Zalaria</taxon>
    </lineage>
</organism>
<proteinExistence type="predicted"/>
<protein>
    <submittedName>
        <fullName evidence="1">Uncharacterized protein</fullName>
    </submittedName>
</protein>
<dbReference type="EMBL" id="JAMKPW020000002">
    <property type="protein sequence ID" value="KAK8219923.1"/>
    <property type="molecule type" value="Genomic_DNA"/>
</dbReference>
<comment type="caution">
    <text evidence="1">The sequence shown here is derived from an EMBL/GenBank/DDBJ whole genome shotgun (WGS) entry which is preliminary data.</text>
</comment>
<evidence type="ECO:0000313" key="2">
    <source>
        <dbReference type="Proteomes" id="UP001320706"/>
    </source>
</evidence>
<dbReference type="Proteomes" id="UP001320706">
    <property type="component" value="Unassembled WGS sequence"/>
</dbReference>
<name>A0ACC3SMK7_9PEZI</name>
<evidence type="ECO:0000313" key="1">
    <source>
        <dbReference type="EMBL" id="KAK8219923.1"/>
    </source>
</evidence>
<accession>A0ACC3SMK7</accession>
<gene>
    <name evidence="1" type="ORF">M8818_000338</name>
</gene>
<reference evidence="1" key="1">
    <citation type="submission" date="2024-02" db="EMBL/GenBank/DDBJ databases">
        <title>Metagenome Assembled Genome of Zalaria obscura JY119.</title>
        <authorList>
            <person name="Vighnesh L."/>
            <person name="Jagadeeshwari U."/>
            <person name="Venkata Ramana C."/>
            <person name="Sasikala C."/>
        </authorList>
    </citation>
    <scope>NUCLEOTIDE SEQUENCE</scope>
    <source>
        <strain evidence="1">JY119</strain>
    </source>
</reference>
<sequence>MCHSQWKLSRAREDGSAFEMNFTSNWTVQRSWAPDWRKCHPEPAYILHFTSGHRRTNASGTSKAVVEYREADTVLVVSGIKISTVSHCTKSIPIDKPPELADFQIPCPSRRGTPRGFQ</sequence>